<dbReference type="Proteomes" id="UP000639643">
    <property type="component" value="Unassembled WGS sequence"/>
</dbReference>
<accession>A0A8H6JW12</accession>
<evidence type="ECO:0000313" key="2">
    <source>
        <dbReference type="Proteomes" id="UP000639643"/>
    </source>
</evidence>
<evidence type="ECO:0000313" key="1">
    <source>
        <dbReference type="EMBL" id="KAF6819876.1"/>
    </source>
</evidence>
<name>A0A8H6JW12_9PEZI</name>
<dbReference type="AlphaFoldDB" id="A0A8H6JW12"/>
<organism evidence="1 2">
    <name type="scientific">Colletotrichum musicola</name>
    <dbReference type="NCBI Taxonomy" id="2175873"/>
    <lineage>
        <taxon>Eukaryota</taxon>
        <taxon>Fungi</taxon>
        <taxon>Dikarya</taxon>
        <taxon>Ascomycota</taxon>
        <taxon>Pezizomycotina</taxon>
        <taxon>Sordariomycetes</taxon>
        <taxon>Hypocreomycetidae</taxon>
        <taxon>Glomerellales</taxon>
        <taxon>Glomerellaceae</taxon>
        <taxon>Colletotrichum</taxon>
        <taxon>Colletotrichum orchidearum species complex</taxon>
    </lineage>
</organism>
<keyword evidence="2" id="KW-1185">Reference proteome</keyword>
<sequence>MDVLAFPIREWTAAVSRGPTSIVCLVAVISGTLPPKGFETLCFSLGYRVRTVDNPSWRCLICGEVHLRDSFNEPAVD</sequence>
<comment type="caution">
    <text evidence="1">The sequence shown here is derived from an EMBL/GenBank/DDBJ whole genome shotgun (WGS) entry which is preliminary data.</text>
</comment>
<dbReference type="EMBL" id="WIGM01000604">
    <property type="protein sequence ID" value="KAF6819876.1"/>
    <property type="molecule type" value="Genomic_DNA"/>
</dbReference>
<protein>
    <submittedName>
        <fullName evidence="1">Uncharacterized protein</fullName>
    </submittedName>
</protein>
<gene>
    <name evidence="1" type="ORF">CMUS01_11647</name>
</gene>
<reference evidence="1" key="1">
    <citation type="journal article" date="2020" name="Phytopathology">
        <title>Genome Sequence Resources of Colletotrichum truncatum, C. plurivorum, C. musicola, and C. sojae: Four Species Pathogenic to Soybean (Glycine max).</title>
        <authorList>
            <person name="Rogerio F."/>
            <person name="Boufleur T.R."/>
            <person name="Ciampi-Guillardi M."/>
            <person name="Sukno S.A."/>
            <person name="Thon M.R."/>
            <person name="Massola Junior N.S."/>
            <person name="Baroncelli R."/>
        </authorList>
    </citation>
    <scope>NUCLEOTIDE SEQUENCE</scope>
    <source>
        <strain evidence="1">LFN0074</strain>
    </source>
</reference>
<proteinExistence type="predicted"/>